<dbReference type="EMBL" id="QAOK01000001">
    <property type="protein sequence ID" value="PTQ83479.1"/>
    <property type="molecule type" value="Genomic_DNA"/>
</dbReference>
<dbReference type="GO" id="GO:0016491">
    <property type="term" value="F:oxidoreductase activity"/>
    <property type="evidence" value="ECO:0007669"/>
    <property type="project" value="InterPro"/>
</dbReference>
<reference evidence="1 2" key="1">
    <citation type="submission" date="2018-04" db="EMBL/GenBank/DDBJ databases">
        <title>Active sludge and wastewater microbial communities from Klosterneuburg, Austria.</title>
        <authorList>
            <person name="Wagner M."/>
        </authorList>
    </citation>
    <scope>NUCLEOTIDE SEQUENCE [LARGE SCALE GENOMIC DNA]</scope>
    <source>
        <strain evidence="1 2">Nl12</strain>
    </source>
</reference>
<evidence type="ECO:0000313" key="1">
    <source>
        <dbReference type="EMBL" id="PTQ83479.1"/>
    </source>
</evidence>
<accession>A0A2T5II71</accession>
<protein>
    <recommendedName>
        <fullName evidence="3">Nitroreductase family protein</fullName>
    </recommendedName>
</protein>
<dbReference type="Proteomes" id="UP000244152">
    <property type="component" value="Unassembled WGS sequence"/>
</dbReference>
<organism evidence="1 2">
    <name type="scientific">Nitrosospira multiformis</name>
    <dbReference type="NCBI Taxonomy" id="1231"/>
    <lineage>
        <taxon>Bacteria</taxon>
        <taxon>Pseudomonadati</taxon>
        <taxon>Pseudomonadota</taxon>
        <taxon>Betaproteobacteria</taxon>
        <taxon>Nitrosomonadales</taxon>
        <taxon>Nitrosomonadaceae</taxon>
        <taxon>Nitrosospira</taxon>
    </lineage>
</organism>
<evidence type="ECO:0008006" key="3">
    <source>
        <dbReference type="Google" id="ProtNLM"/>
    </source>
</evidence>
<sequence length="356" mass="39386">MDINWVRKLAAVAARAPSADNTQPWMLRWNGDEVAIVFAGRDRAKSVFPVDSHATLISVGAVIENIQAVISANAISAEWRLPAAPETGQPYASVTLHGAPANFVTPEGPLRRHTNRFPFRSDALPEGLLDQLGNYHEGPSRISLLVDPVEKSRMARLVQVCSEARFCTEELHEWLISSLRFTPADAARGDGLDIASLGLPPGGRHFFRFIANWKRMASLNRLGLHKLMALIEASLPAKAPALLCIIGQGNPRNIICGGRLMERVWMELNLQGIGVHPYYVVTDQINRFSTGKVTAGFEARMSKVEEETRTLLALQPREMLHMILRIGYPKLSPVRSERLPLETIFQDARASSSALF</sequence>
<dbReference type="Gene3D" id="3.40.109.10">
    <property type="entry name" value="NADH Oxidase"/>
    <property type="match status" value="1"/>
</dbReference>
<dbReference type="InterPro" id="IPR000415">
    <property type="entry name" value="Nitroreductase-like"/>
</dbReference>
<name>A0A2T5II71_9PROT</name>
<proteinExistence type="predicted"/>
<dbReference type="AlphaFoldDB" id="A0A2T5II71"/>
<gene>
    <name evidence="1" type="ORF">C8R21_101173</name>
</gene>
<evidence type="ECO:0000313" key="2">
    <source>
        <dbReference type="Proteomes" id="UP000244152"/>
    </source>
</evidence>
<dbReference type="RefSeq" id="WP_107760991.1">
    <property type="nucleotide sequence ID" value="NZ_QAOK01000001.1"/>
</dbReference>
<dbReference type="SUPFAM" id="SSF55469">
    <property type="entry name" value="FMN-dependent nitroreductase-like"/>
    <property type="match status" value="1"/>
</dbReference>
<comment type="caution">
    <text evidence="1">The sequence shown here is derived from an EMBL/GenBank/DDBJ whole genome shotgun (WGS) entry which is preliminary data.</text>
</comment>